<comment type="caution">
    <text evidence="1">The sequence shown here is derived from an EMBL/GenBank/DDBJ whole genome shotgun (WGS) entry which is preliminary data.</text>
</comment>
<gene>
    <name evidence="1" type="ORF">IV01_20515</name>
</gene>
<dbReference type="Proteomes" id="UP000028631">
    <property type="component" value="Unassembled WGS sequence"/>
</dbReference>
<dbReference type="RefSeq" id="WP_050507894.1">
    <property type="nucleotide sequence ID" value="NZ_JPQU01000063.1"/>
</dbReference>
<proteinExistence type="predicted"/>
<keyword evidence="2" id="KW-1185">Reference proteome</keyword>
<accession>A0A085VD02</accession>
<dbReference type="PATRIC" id="fig|317.175.peg.4282"/>
<dbReference type="OrthoDB" id="6858716at2"/>
<evidence type="ECO:0000313" key="1">
    <source>
        <dbReference type="EMBL" id="KFE53315.1"/>
    </source>
</evidence>
<sequence length="61" mass="6816">MKKKFFDYLLARNQTVFTGKDGSYVKETDERRYGGGFIAGTTIPYATSQTVWTTINPCPGS</sequence>
<evidence type="ECO:0000313" key="2">
    <source>
        <dbReference type="Proteomes" id="UP000028631"/>
    </source>
</evidence>
<protein>
    <submittedName>
        <fullName evidence="1">Uncharacterized protein</fullName>
    </submittedName>
</protein>
<reference evidence="1 2" key="1">
    <citation type="submission" date="2014-07" db="EMBL/GenBank/DDBJ databases">
        <title>Draft Genome Sequences of Environmental Pseudomonas syringae strains.</title>
        <authorList>
            <person name="Baltrus D.A."/>
            <person name="Berge O."/>
            <person name="Morris C."/>
        </authorList>
    </citation>
    <scope>NUCLEOTIDE SEQUENCE [LARGE SCALE GENOMIC DNA]</scope>
    <source>
        <strain evidence="1 2">GAW0119</strain>
    </source>
</reference>
<name>A0A085VD02_PSESX</name>
<organism evidence="1 2">
    <name type="scientific">Pseudomonas syringae</name>
    <dbReference type="NCBI Taxonomy" id="317"/>
    <lineage>
        <taxon>Bacteria</taxon>
        <taxon>Pseudomonadati</taxon>
        <taxon>Pseudomonadota</taxon>
        <taxon>Gammaproteobacteria</taxon>
        <taxon>Pseudomonadales</taxon>
        <taxon>Pseudomonadaceae</taxon>
        <taxon>Pseudomonas</taxon>
    </lineage>
</organism>
<dbReference type="AlphaFoldDB" id="A0A085VD02"/>
<dbReference type="EMBL" id="JPQU01000063">
    <property type="protein sequence ID" value="KFE53315.1"/>
    <property type="molecule type" value="Genomic_DNA"/>
</dbReference>